<dbReference type="CDD" id="cd00063">
    <property type="entry name" value="FN3"/>
    <property type="match status" value="3"/>
</dbReference>
<feature type="signal peptide" evidence="4">
    <location>
        <begin position="1"/>
        <end position="16"/>
    </location>
</feature>
<feature type="domain" description="Fibronectin type-III" evidence="7">
    <location>
        <begin position="993"/>
        <end position="1091"/>
    </location>
</feature>
<organism evidence="8 9">
    <name type="scientific">Mytilus edulis</name>
    <name type="common">Blue mussel</name>
    <dbReference type="NCBI Taxonomy" id="6550"/>
    <lineage>
        <taxon>Eukaryota</taxon>
        <taxon>Metazoa</taxon>
        <taxon>Spiralia</taxon>
        <taxon>Lophotrochozoa</taxon>
        <taxon>Mollusca</taxon>
        <taxon>Bivalvia</taxon>
        <taxon>Autobranchia</taxon>
        <taxon>Pteriomorphia</taxon>
        <taxon>Mytilida</taxon>
        <taxon>Mytiloidea</taxon>
        <taxon>Mytilidae</taxon>
        <taxon>Mytilinae</taxon>
        <taxon>Mytilus</taxon>
    </lineage>
</organism>
<dbReference type="SMART" id="SM00408">
    <property type="entry name" value="IGc2"/>
    <property type="match status" value="4"/>
</dbReference>
<evidence type="ECO:0000256" key="4">
    <source>
        <dbReference type="SAM" id="SignalP"/>
    </source>
</evidence>
<protein>
    <recommendedName>
        <fullName evidence="10">Contactin</fullName>
    </recommendedName>
</protein>
<dbReference type="Pfam" id="PF07679">
    <property type="entry name" value="I-set"/>
    <property type="match status" value="1"/>
</dbReference>
<evidence type="ECO:0000256" key="1">
    <source>
        <dbReference type="ARBA" id="ARBA00022737"/>
    </source>
</evidence>
<dbReference type="SUPFAM" id="SSF49265">
    <property type="entry name" value="Fibronectin type III"/>
    <property type="match status" value="2"/>
</dbReference>
<dbReference type="Pfam" id="PF00041">
    <property type="entry name" value="fn3"/>
    <property type="match status" value="2"/>
</dbReference>
<dbReference type="InterPro" id="IPR013098">
    <property type="entry name" value="Ig_I-set"/>
</dbReference>
<dbReference type="PROSITE" id="PS50041">
    <property type="entry name" value="C_TYPE_LECTIN_2"/>
    <property type="match status" value="1"/>
</dbReference>
<comment type="caution">
    <text evidence="8">The sequence shown here is derived from an EMBL/GenBank/DDBJ whole genome shotgun (WGS) entry which is preliminary data.</text>
</comment>
<dbReference type="SUPFAM" id="SSF48726">
    <property type="entry name" value="Immunoglobulin"/>
    <property type="match status" value="5"/>
</dbReference>
<dbReference type="FunFam" id="2.60.40.10:FF:000032">
    <property type="entry name" value="palladin isoform X1"/>
    <property type="match status" value="1"/>
</dbReference>
<dbReference type="PANTHER" id="PTHR44170:SF6">
    <property type="entry name" value="CONTACTIN"/>
    <property type="match status" value="1"/>
</dbReference>
<dbReference type="SMART" id="SM00060">
    <property type="entry name" value="FN3"/>
    <property type="match status" value="4"/>
</dbReference>
<dbReference type="InterPro" id="IPR013151">
    <property type="entry name" value="Immunoglobulin_dom"/>
</dbReference>
<dbReference type="InterPro" id="IPR036179">
    <property type="entry name" value="Ig-like_dom_sf"/>
</dbReference>
<gene>
    <name evidence="8" type="ORF">MEDL_21071</name>
</gene>
<dbReference type="SUPFAM" id="SSF56436">
    <property type="entry name" value="C-type lectin-like"/>
    <property type="match status" value="1"/>
</dbReference>
<feature type="domain" description="Ig-like" evidence="6">
    <location>
        <begin position="188"/>
        <end position="280"/>
    </location>
</feature>
<dbReference type="GO" id="GO:0005886">
    <property type="term" value="C:plasma membrane"/>
    <property type="evidence" value="ECO:0007669"/>
    <property type="project" value="TreeGrafter"/>
</dbReference>
<dbReference type="PANTHER" id="PTHR44170">
    <property type="entry name" value="PROTEIN SIDEKICK"/>
    <property type="match status" value="1"/>
</dbReference>
<keyword evidence="1" id="KW-0677">Repeat</keyword>
<feature type="domain" description="Fibronectin type-III" evidence="7">
    <location>
        <begin position="784"/>
        <end position="885"/>
    </location>
</feature>
<accession>A0A8S3RBN8</accession>
<evidence type="ECO:0000313" key="9">
    <source>
        <dbReference type="Proteomes" id="UP000683360"/>
    </source>
</evidence>
<proteinExistence type="predicted"/>
<dbReference type="GO" id="GO:0007411">
    <property type="term" value="P:axon guidance"/>
    <property type="evidence" value="ECO:0007669"/>
    <property type="project" value="TreeGrafter"/>
</dbReference>
<dbReference type="Proteomes" id="UP000683360">
    <property type="component" value="Unassembled WGS sequence"/>
</dbReference>
<keyword evidence="3" id="KW-0393">Immunoglobulin domain</keyword>
<evidence type="ECO:0000259" key="6">
    <source>
        <dbReference type="PROSITE" id="PS50835"/>
    </source>
</evidence>
<evidence type="ECO:0008006" key="10">
    <source>
        <dbReference type="Google" id="ProtNLM"/>
    </source>
</evidence>
<feature type="domain" description="Ig-like" evidence="6">
    <location>
        <begin position="292"/>
        <end position="372"/>
    </location>
</feature>
<keyword evidence="4" id="KW-0732">Signal</keyword>
<dbReference type="GO" id="GO:0098609">
    <property type="term" value="P:cell-cell adhesion"/>
    <property type="evidence" value="ECO:0007669"/>
    <property type="project" value="TreeGrafter"/>
</dbReference>
<keyword evidence="2" id="KW-1015">Disulfide bond</keyword>
<feature type="domain" description="Fibronectin type-III" evidence="7">
    <location>
        <begin position="887"/>
        <end position="988"/>
    </location>
</feature>
<dbReference type="InterPro" id="IPR003598">
    <property type="entry name" value="Ig_sub2"/>
</dbReference>
<dbReference type="InterPro" id="IPR016187">
    <property type="entry name" value="CTDL_fold"/>
</dbReference>
<dbReference type="AlphaFoldDB" id="A0A8S3RBN8"/>
<dbReference type="InterPro" id="IPR016186">
    <property type="entry name" value="C-type_lectin-like/link_sf"/>
</dbReference>
<evidence type="ECO:0000313" key="8">
    <source>
        <dbReference type="EMBL" id="CAG2206744.1"/>
    </source>
</evidence>
<dbReference type="Pfam" id="PF13927">
    <property type="entry name" value="Ig_3"/>
    <property type="match status" value="2"/>
</dbReference>
<feature type="domain" description="Ig-like" evidence="6">
    <location>
        <begin position="379"/>
        <end position="467"/>
    </location>
</feature>
<evidence type="ECO:0000256" key="2">
    <source>
        <dbReference type="ARBA" id="ARBA00023157"/>
    </source>
</evidence>
<dbReference type="InterPro" id="IPR036116">
    <property type="entry name" value="FN3_sf"/>
</dbReference>
<dbReference type="CDD" id="cd00096">
    <property type="entry name" value="Ig"/>
    <property type="match status" value="1"/>
</dbReference>
<evidence type="ECO:0000259" key="5">
    <source>
        <dbReference type="PROSITE" id="PS50041"/>
    </source>
</evidence>
<dbReference type="PROSITE" id="PS50853">
    <property type="entry name" value="FN3"/>
    <property type="match status" value="4"/>
</dbReference>
<dbReference type="Pfam" id="PF00047">
    <property type="entry name" value="ig"/>
    <property type="match status" value="1"/>
</dbReference>
<reference evidence="8" key="1">
    <citation type="submission" date="2021-03" db="EMBL/GenBank/DDBJ databases">
        <authorList>
            <person name="Bekaert M."/>
        </authorList>
    </citation>
    <scope>NUCLEOTIDE SEQUENCE</scope>
</reference>
<dbReference type="OrthoDB" id="3666223at2759"/>
<dbReference type="Gene3D" id="2.60.40.10">
    <property type="entry name" value="Immunoglobulins"/>
    <property type="match status" value="9"/>
</dbReference>
<dbReference type="Gene3D" id="3.10.100.10">
    <property type="entry name" value="Mannose-Binding Protein A, subunit A"/>
    <property type="match status" value="1"/>
</dbReference>
<dbReference type="InterPro" id="IPR001304">
    <property type="entry name" value="C-type_lectin-like"/>
</dbReference>
<feature type="domain" description="C-type lectin" evidence="5">
    <location>
        <begin position="29"/>
        <end position="156"/>
    </location>
</feature>
<dbReference type="SMART" id="SM00034">
    <property type="entry name" value="CLECT"/>
    <property type="match status" value="1"/>
</dbReference>
<dbReference type="InterPro" id="IPR013783">
    <property type="entry name" value="Ig-like_fold"/>
</dbReference>
<dbReference type="PROSITE" id="PS50835">
    <property type="entry name" value="IG_LIKE"/>
    <property type="match status" value="5"/>
</dbReference>
<feature type="domain" description="Ig-like" evidence="6">
    <location>
        <begin position="573"/>
        <end position="658"/>
    </location>
</feature>
<dbReference type="InterPro" id="IPR003599">
    <property type="entry name" value="Ig_sub"/>
</dbReference>
<feature type="chain" id="PRO_5035887224" description="Contactin" evidence="4">
    <location>
        <begin position="17"/>
        <end position="1128"/>
    </location>
</feature>
<dbReference type="EMBL" id="CAJPWZ010001060">
    <property type="protein sequence ID" value="CAG2206744.1"/>
    <property type="molecule type" value="Genomic_DNA"/>
</dbReference>
<feature type="domain" description="Fibronectin type-III" evidence="7">
    <location>
        <begin position="668"/>
        <end position="781"/>
    </location>
</feature>
<dbReference type="InterPro" id="IPR003961">
    <property type="entry name" value="FN3_dom"/>
</dbReference>
<name>A0A8S3RBN8_MYTED</name>
<dbReference type="SMART" id="SM00409">
    <property type="entry name" value="IG"/>
    <property type="match status" value="5"/>
</dbReference>
<dbReference type="GO" id="GO:0030424">
    <property type="term" value="C:axon"/>
    <property type="evidence" value="ECO:0007669"/>
    <property type="project" value="TreeGrafter"/>
</dbReference>
<feature type="domain" description="Ig-like" evidence="6">
    <location>
        <begin position="470"/>
        <end position="567"/>
    </location>
</feature>
<sequence>MSVAFSLLFFVTVVASQTLTECPLEWILFNNNCYLFKFYPLLSYEVADKTCLAKGAGLVSVNNDDENNFVTSNINQYNIQGRSVWYTSGSYFDMKLIWEGDGTAGNDEDRYWVSLDNKLSTYQGMRIAYKYFVSGSTSSYKWSRVTEDTLASYICEIPLVEVSRIIETGRDFTYGSSISDNENAPKGPAMKIQPQNLVVTSHSIEPNLECAAVGVPQPHYTWYRLENTAKTVITASRNYVITNGKLTFLNVSSEVAYSGNYHCKAENQFGSILSNVARITHGFLNEFSNVVPGRFNVSLYKGTYLNCNHPTYKPGRMPLEYSWSRDRKPIPGKARYEDLNRILVIENAQFEDEGTYICSVSSTKGLDEKRFTFALSAKPYFIHALQDMHVDINSQITWRCEVVARPRATYTWYKDSKVITSVPGKFEIHSNVLKLTNIQLGDGGMYQCGASNVYGTVFGGAQLRVLSFTPSFAKSPLQIKMLAALNGNITIPCNPQAAPAPQITWLKDGIELSVPLYSTVDSNIGAHRLLNGHLIITKVTLGDAGVYTCRATNDLGEADSSTELTVANEITLPVVPADETFVTWNGTAFIRCEASYDYDKYDLIYVWKFNGMMIDVENDPYFVKENGVNMHGLRIRFAQFKHDGYYECVATTTVASVSAIGKLTVHGPPGEPAGVYAIKGTATPYSISLTWTKPAERGSAITNYTIEAMTTFNPIWRKVGEVSDFGARHAPTDDSTDTKKRSYIVSGLLPYNNYTFRIFASNAFSVPGYPSIPSKSYTIPGAKPEYPVQYVGGGNGTFGTLQMSWQPLSLEYEGGPAIEYHVYWRSKENNNSPYQFVTLPGRKKKLVRTLTSNDYYKQYEIIIGVKNRYGIGPNSTMTVIYSAEMIPPHPPKGVGGSGVNGTALLVYWNPMPNTREIIGGTIQGFEINVVDLNDPNRKSVTAYIYGIANSGYVIGLEPNADFWVTVQVFNTAGESFPSERTRMSTNAEPPRHYPEYVTVRSHGPDSVHVKWRGVLTGINEEVLSGYKLRWYPANEDIKQSLKNDVIITNRKTEGIITGIEKRVIYKLRVLGYSNGGDGKMSPVTYFTLGGQGVPVTDPALTDIVAGCQGLSFSLTSFLMGLVISYLLI</sequence>
<keyword evidence="9" id="KW-1185">Reference proteome</keyword>
<dbReference type="InterPro" id="IPR007110">
    <property type="entry name" value="Ig-like_dom"/>
</dbReference>
<evidence type="ECO:0000259" key="7">
    <source>
        <dbReference type="PROSITE" id="PS50853"/>
    </source>
</evidence>
<evidence type="ECO:0000256" key="3">
    <source>
        <dbReference type="ARBA" id="ARBA00023319"/>
    </source>
</evidence>